<protein>
    <submittedName>
        <fullName evidence="1">Uncharacterized protein</fullName>
    </submittedName>
</protein>
<name>A0A7I7RUB2_9MYCO</name>
<dbReference type="Proteomes" id="UP000467428">
    <property type="component" value="Chromosome"/>
</dbReference>
<accession>A0A7I7RUB2</accession>
<gene>
    <name evidence="1" type="ORF">MARA_10740</name>
</gene>
<dbReference type="KEGG" id="marz:MARA_10740"/>
<dbReference type="AlphaFoldDB" id="A0A7I7RUB2"/>
<geneLocation type="plasmid" evidence="2">
    <name>pjcm18538 dna</name>
</geneLocation>
<keyword evidence="2" id="KW-1185">Reference proteome</keyword>
<evidence type="ECO:0000313" key="2">
    <source>
        <dbReference type="Proteomes" id="UP000467428"/>
    </source>
</evidence>
<reference evidence="1 2" key="1">
    <citation type="journal article" date="2019" name="Emerg. Microbes Infect.">
        <title>Comprehensive subspecies identification of 175 nontuberculous mycobacteria species based on 7547 genomic profiles.</title>
        <authorList>
            <person name="Matsumoto Y."/>
            <person name="Kinjo T."/>
            <person name="Motooka D."/>
            <person name="Nabeya D."/>
            <person name="Jung N."/>
            <person name="Uechi K."/>
            <person name="Horii T."/>
            <person name="Iida T."/>
            <person name="Fujita J."/>
            <person name="Nakamura S."/>
        </authorList>
    </citation>
    <scope>NUCLEOTIDE SEQUENCE [LARGE SCALE GENOMIC DNA]</scope>
    <source>
        <strain evidence="1 2">JCM 18538</strain>
    </source>
</reference>
<evidence type="ECO:0000313" key="1">
    <source>
        <dbReference type="EMBL" id="BBY47606.1"/>
    </source>
</evidence>
<proteinExistence type="predicted"/>
<sequence length="42" mass="4651">MTTSIARNSHTTSLLDGEIVDLPQFPFTPADPLIVTRRNPLD</sequence>
<dbReference type="EMBL" id="AP022593">
    <property type="protein sequence ID" value="BBY47606.1"/>
    <property type="molecule type" value="Genomic_DNA"/>
</dbReference>
<organism evidence="1 2">
    <name type="scientific">Mycolicibacterium arabiense</name>
    <dbReference type="NCBI Taxonomy" id="1286181"/>
    <lineage>
        <taxon>Bacteria</taxon>
        <taxon>Bacillati</taxon>
        <taxon>Actinomycetota</taxon>
        <taxon>Actinomycetes</taxon>
        <taxon>Mycobacteriales</taxon>
        <taxon>Mycobacteriaceae</taxon>
        <taxon>Mycolicibacterium</taxon>
    </lineage>
</organism>
<dbReference type="RefSeq" id="WP_264077301.1">
    <property type="nucleotide sequence ID" value="NZ_AP022593.1"/>
</dbReference>